<evidence type="ECO:0000259" key="8">
    <source>
        <dbReference type="Pfam" id="PF02771"/>
    </source>
</evidence>
<comment type="caution">
    <text evidence="9">The sequence shown here is derived from an EMBL/GenBank/DDBJ whole genome shotgun (WGS) entry which is preliminary data.</text>
</comment>
<accession>A0ABT4MVM2</accession>
<dbReference type="InterPro" id="IPR009075">
    <property type="entry name" value="AcylCo_DH/oxidase_C"/>
</dbReference>
<dbReference type="PROSITE" id="PS00072">
    <property type="entry name" value="ACYL_COA_DH_1"/>
    <property type="match status" value="1"/>
</dbReference>
<dbReference type="RefSeq" id="WP_301571786.1">
    <property type="nucleotide sequence ID" value="NZ_JAPWIE010000004.1"/>
</dbReference>
<dbReference type="Gene3D" id="1.20.140.10">
    <property type="entry name" value="Butyryl-CoA Dehydrogenase, subunit A, domain 3"/>
    <property type="match status" value="1"/>
</dbReference>
<evidence type="ECO:0000256" key="3">
    <source>
        <dbReference type="ARBA" id="ARBA00022630"/>
    </source>
</evidence>
<dbReference type="PANTHER" id="PTHR43884:SF12">
    <property type="entry name" value="ISOVALERYL-COA DEHYDROGENASE, MITOCHONDRIAL-RELATED"/>
    <property type="match status" value="1"/>
</dbReference>
<gene>
    <name evidence="9" type="ORF">O4213_13790</name>
</gene>
<dbReference type="InterPro" id="IPR037069">
    <property type="entry name" value="AcylCoA_DH/ox_N_sf"/>
</dbReference>
<dbReference type="Gene3D" id="1.10.540.10">
    <property type="entry name" value="Acyl-CoA dehydrogenase/oxidase, N-terminal domain"/>
    <property type="match status" value="1"/>
</dbReference>
<dbReference type="InterPro" id="IPR013786">
    <property type="entry name" value="AcylCoA_DH/ox_N"/>
</dbReference>
<dbReference type="EMBL" id="JAPWIE010000004">
    <property type="protein sequence ID" value="MCZ4551058.1"/>
    <property type="molecule type" value="Genomic_DNA"/>
</dbReference>
<keyword evidence="3 5" id="KW-0285">Flavoprotein</keyword>
<dbReference type="Pfam" id="PF02771">
    <property type="entry name" value="Acyl-CoA_dh_N"/>
    <property type="match status" value="1"/>
</dbReference>
<keyword evidence="5" id="KW-0560">Oxidoreductase</keyword>
<name>A0ABT4MVM2_GORRU</name>
<evidence type="ECO:0000259" key="6">
    <source>
        <dbReference type="Pfam" id="PF00441"/>
    </source>
</evidence>
<dbReference type="InterPro" id="IPR009100">
    <property type="entry name" value="AcylCoA_DH/oxidase_NM_dom_sf"/>
</dbReference>
<dbReference type="InterPro" id="IPR006091">
    <property type="entry name" value="Acyl-CoA_Oxase/DH_mid-dom"/>
</dbReference>
<dbReference type="InterPro" id="IPR046373">
    <property type="entry name" value="Acyl-CoA_Oxase/DH_mid-dom_sf"/>
</dbReference>
<keyword evidence="10" id="KW-1185">Reference proteome</keyword>
<evidence type="ECO:0000256" key="2">
    <source>
        <dbReference type="ARBA" id="ARBA00009347"/>
    </source>
</evidence>
<evidence type="ECO:0000313" key="9">
    <source>
        <dbReference type="EMBL" id="MCZ4551058.1"/>
    </source>
</evidence>
<dbReference type="SUPFAM" id="SSF47203">
    <property type="entry name" value="Acyl-CoA dehydrogenase C-terminal domain-like"/>
    <property type="match status" value="1"/>
</dbReference>
<dbReference type="PANTHER" id="PTHR43884">
    <property type="entry name" value="ACYL-COA DEHYDROGENASE"/>
    <property type="match status" value="1"/>
</dbReference>
<evidence type="ECO:0000313" key="10">
    <source>
        <dbReference type="Proteomes" id="UP001067235"/>
    </source>
</evidence>
<dbReference type="Proteomes" id="UP001067235">
    <property type="component" value="Unassembled WGS sequence"/>
</dbReference>
<dbReference type="Pfam" id="PF00441">
    <property type="entry name" value="Acyl-CoA_dh_1"/>
    <property type="match status" value="1"/>
</dbReference>
<dbReference type="SUPFAM" id="SSF56645">
    <property type="entry name" value="Acyl-CoA dehydrogenase NM domain-like"/>
    <property type="match status" value="1"/>
</dbReference>
<reference evidence="9" key="1">
    <citation type="submission" date="2022-12" db="EMBL/GenBank/DDBJ databases">
        <authorList>
            <person name="Krivoruchko A.V."/>
            <person name="Elkin A."/>
        </authorList>
    </citation>
    <scope>NUCLEOTIDE SEQUENCE</scope>
    <source>
        <strain evidence="9">IEGM 1388</strain>
    </source>
</reference>
<feature type="domain" description="Acyl-CoA dehydrogenase/oxidase C-terminal" evidence="6">
    <location>
        <begin position="237"/>
        <end position="378"/>
    </location>
</feature>
<evidence type="ECO:0000256" key="4">
    <source>
        <dbReference type="ARBA" id="ARBA00022827"/>
    </source>
</evidence>
<dbReference type="InterPro" id="IPR006089">
    <property type="entry name" value="Acyl-CoA_DH_CS"/>
</dbReference>
<evidence type="ECO:0000259" key="7">
    <source>
        <dbReference type="Pfam" id="PF02770"/>
    </source>
</evidence>
<evidence type="ECO:0000256" key="1">
    <source>
        <dbReference type="ARBA" id="ARBA00001974"/>
    </source>
</evidence>
<evidence type="ECO:0000256" key="5">
    <source>
        <dbReference type="RuleBase" id="RU362125"/>
    </source>
</evidence>
<protein>
    <submittedName>
        <fullName evidence="9">Acyl-CoA dehydrogenase family protein</fullName>
    </submittedName>
</protein>
<feature type="domain" description="Acyl-CoA dehydrogenase/oxidase N-terminal" evidence="8">
    <location>
        <begin position="15"/>
        <end position="126"/>
    </location>
</feature>
<dbReference type="Gene3D" id="2.40.110.10">
    <property type="entry name" value="Butyryl-CoA Dehydrogenase, subunit A, domain 2"/>
    <property type="match status" value="1"/>
</dbReference>
<dbReference type="InterPro" id="IPR036250">
    <property type="entry name" value="AcylCo_DH-like_C"/>
</dbReference>
<comment type="similarity">
    <text evidence="2 5">Belongs to the acyl-CoA dehydrogenase family.</text>
</comment>
<feature type="domain" description="Acyl-CoA oxidase/dehydrogenase middle" evidence="7">
    <location>
        <begin position="130"/>
        <end position="225"/>
    </location>
</feature>
<dbReference type="Pfam" id="PF02770">
    <property type="entry name" value="Acyl-CoA_dh_M"/>
    <property type="match status" value="1"/>
</dbReference>
<comment type="cofactor">
    <cofactor evidence="1 5">
        <name>FAD</name>
        <dbReference type="ChEBI" id="CHEBI:57692"/>
    </cofactor>
</comment>
<sequence>MTTALSAARRNVFVERHDHLRAQVRSFLTAEVLPDYANWIVAGRPPDWFFRRIGELGVLGIGVPVEHGGTADWDFRDSVVVTEEIQRLGLAIGGLRVHTDICIPYLLRFGSEVQLGEWLPKMVNGDVVAALALSEPGAGSDLKSMRTSAIRDGDHYIVNGSKTFISNGSIAGLVILAVKTDLAAGRDGISLLLVDPRAAGFERGRKLDKLGLHAQDLAELSFTDMRIPIENLLGRENEGFGYLTANLAAERLSIAVNSQAAASSVLEWTVKEVAGAKVTQKAKFVIAECATDIAAGQALVDQAIVDLVHNRLEPSAAAAAKLYCTELQGRVVSACWSLHPAEITGRGDSLITRALLDARVSRIYGGSSEIMKVIVSHGLGL</sequence>
<proteinExistence type="inferred from homology"/>
<keyword evidence="4 5" id="KW-0274">FAD</keyword>
<organism evidence="9 10">
    <name type="scientific">Gordonia rubripertincta</name>
    <name type="common">Rhodococcus corallinus</name>
    <dbReference type="NCBI Taxonomy" id="36822"/>
    <lineage>
        <taxon>Bacteria</taxon>
        <taxon>Bacillati</taxon>
        <taxon>Actinomycetota</taxon>
        <taxon>Actinomycetes</taxon>
        <taxon>Mycobacteriales</taxon>
        <taxon>Gordoniaceae</taxon>
        <taxon>Gordonia</taxon>
    </lineage>
</organism>